<dbReference type="EMBL" id="JARJFB010000001">
    <property type="protein sequence ID" value="MEA0970067.1"/>
    <property type="molecule type" value="Genomic_DNA"/>
</dbReference>
<comment type="function">
    <text evidence="5 7">Participates in transcription elongation, termination and antitermination.</text>
</comment>
<gene>
    <name evidence="5" type="primary">nusG</name>
    <name evidence="10" type="ORF">Megvenef_00013</name>
</gene>
<feature type="domain" description="NusG-like N-terminal" evidence="8">
    <location>
        <begin position="1"/>
        <end position="109"/>
    </location>
</feature>
<dbReference type="RefSeq" id="WP_322775973.1">
    <property type="nucleotide sequence ID" value="NZ_JARJFB010000001.1"/>
</dbReference>
<dbReference type="InterPro" id="IPR001062">
    <property type="entry name" value="Transcrpt_antiterm_NusG"/>
</dbReference>
<dbReference type="SUPFAM" id="SSF50104">
    <property type="entry name" value="Translation proteins SH3-like domain"/>
    <property type="match status" value="1"/>
</dbReference>
<evidence type="ECO:0000256" key="1">
    <source>
        <dbReference type="ARBA" id="ARBA00022472"/>
    </source>
</evidence>
<dbReference type="PRINTS" id="PR00338">
    <property type="entry name" value="NUSGTNSCPFCT"/>
</dbReference>
<keyword evidence="1 5" id="KW-0806">Transcription termination</keyword>
<dbReference type="HAMAP" id="MF_00948">
    <property type="entry name" value="NusG"/>
    <property type="match status" value="1"/>
</dbReference>
<accession>A0ABU5NA58</accession>
<dbReference type="PROSITE" id="PS01014">
    <property type="entry name" value="NUSG"/>
    <property type="match status" value="1"/>
</dbReference>
<evidence type="ECO:0000256" key="7">
    <source>
        <dbReference type="RuleBase" id="RU000538"/>
    </source>
</evidence>
<dbReference type="NCBIfam" id="TIGR00922">
    <property type="entry name" value="nusG"/>
    <property type="match status" value="1"/>
</dbReference>
<dbReference type="CDD" id="cd06091">
    <property type="entry name" value="KOW_NusG"/>
    <property type="match status" value="1"/>
</dbReference>
<proteinExistence type="inferred from homology"/>
<evidence type="ECO:0000256" key="3">
    <source>
        <dbReference type="ARBA" id="ARBA00023015"/>
    </source>
</evidence>
<keyword evidence="11" id="KW-1185">Reference proteome</keyword>
<sequence length="175" mass="19461">MAKWYILHTVSGSEKGVKKMIEDQVIKKKMSDYFEEVVVPVIEVPEIKRGKKILAEKKFMPGYILIKMKMTDESWHLVKSVPKTTGFLGSKTQPQPLSNAEAEAVFKKLESESKTASSSSLYSVGDKVQVIDGPFDSFSGVVEELNVEGQKLKVSVSIFGKATPIELSFTQVKKV</sequence>
<evidence type="ECO:0000259" key="9">
    <source>
        <dbReference type="SMART" id="SM00739"/>
    </source>
</evidence>
<evidence type="ECO:0000256" key="5">
    <source>
        <dbReference type="HAMAP-Rule" id="MF_00948"/>
    </source>
</evidence>
<evidence type="ECO:0000313" key="11">
    <source>
        <dbReference type="Proteomes" id="UP001291687"/>
    </source>
</evidence>
<dbReference type="InterPro" id="IPR008991">
    <property type="entry name" value="Translation_prot_SH3-like_sf"/>
</dbReference>
<dbReference type="InterPro" id="IPR047050">
    <property type="entry name" value="NGN"/>
</dbReference>
<dbReference type="SMART" id="SM00739">
    <property type="entry name" value="KOW"/>
    <property type="match status" value="1"/>
</dbReference>
<dbReference type="PANTHER" id="PTHR30265:SF2">
    <property type="entry name" value="TRANSCRIPTION TERMINATION_ANTITERMINATION PROTEIN NUSG"/>
    <property type="match status" value="1"/>
</dbReference>
<dbReference type="InterPro" id="IPR015869">
    <property type="entry name" value="Transcrpt_antiterm_NusG_bac_CS"/>
</dbReference>
<protein>
    <recommendedName>
        <fullName evidence="5 6">Transcription termination/antitermination protein NusG</fullName>
    </recommendedName>
</protein>
<comment type="caution">
    <text evidence="10">The sequence shown here is derived from an EMBL/GenBank/DDBJ whole genome shotgun (WGS) entry which is preliminary data.</text>
</comment>
<dbReference type="SUPFAM" id="SSF82679">
    <property type="entry name" value="N-utilization substance G protein NusG, N-terminal domain"/>
    <property type="match status" value="1"/>
</dbReference>
<evidence type="ECO:0000256" key="2">
    <source>
        <dbReference type="ARBA" id="ARBA00022814"/>
    </source>
</evidence>
<keyword evidence="4 5" id="KW-0804">Transcription</keyword>
<evidence type="ECO:0000256" key="6">
    <source>
        <dbReference type="NCBIfam" id="TIGR00922"/>
    </source>
</evidence>
<evidence type="ECO:0000313" key="10">
    <source>
        <dbReference type="EMBL" id="MEA0970067.1"/>
    </source>
</evidence>
<organism evidence="10 11">
    <name type="scientific">Candidatus Megaera venefica</name>
    <dbReference type="NCBI Taxonomy" id="2055910"/>
    <lineage>
        <taxon>Bacteria</taxon>
        <taxon>Pseudomonadati</taxon>
        <taxon>Pseudomonadota</taxon>
        <taxon>Alphaproteobacteria</taxon>
        <taxon>Rickettsiales</taxon>
        <taxon>Rickettsiaceae</taxon>
        <taxon>Candidatus Megaera</taxon>
    </lineage>
</organism>
<dbReference type="Gene3D" id="2.30.30.30">
    <property type="match status" value="1"/>
</dbReference>
<keyword evidence="3 5" id="KW-0805">Transcription regulation</keyword>
<reference evidence="10 11" key="1">
    <citation type="submission" date="2023-03" db="EMBL/GenBank/DDBJ databases">
        <title>Host association and intracellularity evolved multiple times independently in the Rickettsiales.</title>
        <authorList>
            <person name="Castelli M."/>
            <person name="Nardi T."/>
            <person name="Gammuto L."/>
            <person name="Bellinzona G."/>
            <person name="Sabaneyeva E."/>
            <person name="Potekhin A."/>
            <person name="Serra V."/>
            <person name="Petroni G."/>
            <person name="Sassera D."/>
        </authorList>
    </citation>
    <scope>NUCLEOTIDE SEQUENCE [LARGE SCALE GENOMIC DNA]</scope>
    <source>
        <strain evidence="10 11">Sr 2-6</strain>
    </source>
</reference>
<dbReference type="PANTHER" id="PTHR30265">
    <property type="entry name" value="RHO-INTERACTING TRANSCRIPTION TERMINATION FACTOR NUSG"/>
    <property type="match status" value="1"/>
</dbReference>
<name>A0ABU5NA58_9RICK</name>
<dbReference type="SMART" id="SM00738">
    <property type="entry name" value="NGN"/>
    <property type="match status" value="1"/>
</dbReference>
<dbReference type="Gene3D" id="3.30.70.940">
    <property type="entry name" value="NusG, N-terminal domain"/>
    <property type="match status" value="1"/>
</dbReference>
<dbReference type="Proteomes" id="UP001291687">
    <property type="component" value="Unassembled WGS sequence"/>
</dbReference>
<evidence type="ECO:0000256" key="4">
    <source>
        <dbReference type="ARBA" id="ARBA00023163"/>
    </source>
</evidence>
<keyword evidence="2 5" id="KW-0889">Transcription antitermination</keyword>
<dbReference type="InterPro" id="IPR036735">
    <property type="entry name" value="NGN_dom_sf"/>
</dbReference>
<evidence type="ECO:0000259" key="8">
    <source>
        <dbReference type="SMART" id="SM00738"/>
    </source>
</evidence>
<comment type="similarity">
    <text evidence="5 7">Belongs to the NusG family.</text>
</comment>
<dbReference type="CDD" id="cd09891">
    <property type="entry name" value="NGN_Bact_1"/>
    <property type="match status" value="1"/>
</dbReference>
<feature type="domain" description="KOW" evidence="9">
    <location>
        <begin position="121"/>
        <end position="148"/>
    </location>
</feature>
<dbReference type="InterPro" id="IPR014722">
    <property type="entry name" value="Rib_uL2_dom2"/>
</dbReference>
<dbReference type="Pfam" id="PF02357">
    <property type="entry name" value="NusG"/>
    <property type="match status" value="1"/>
</dbReference>
<dbReference type="InterPro" id="IPR005824">
    <property type="entry name" value="KOW"/>
</dbReference>
<dbReference type="InterPro" id="IPR043425">
    <property type="entry name" value="NusG-like"/>
</dbReference>
<dbReference type="InterPro" id="IPR006645">
    <property type="entry name" value="NGN-like_dom"/>
</dbReference>